<proteinExistence type="predicted"/>
<name>X1EUY5_9ZZZZ</name>
<organism evidence="1">
    <name type="scientific">marine sediment metagenome</name>
    <dbReference type="NCBI Taxonomy" id="412755"/>
    <lineage>
        <taxon>unclassified sequences</taxon>
        <taxon>metagenomes</taxon>
        <taxon>ecological metagenomes</taxon>
    </lineage>
</organism>
<gene>
    <name evidence="1" type="ORF">S01H4_67233</name>
</gene>
<comment type="caution">
    <text evidence="1">The sequence shown here is derived from an EMBL/GenBank/DDBJ whole genome shotgun (WGS) entry which is preliminary data.</text>
</comment>
<protein>
    <submittedName>
        <fullName evidence="1">Uncharacterized protein</fullName>
    </submittedName>
</protein>
<reference evidence="1" key="1">
    <citation type="journal article" date="2014" name="Front. Microbiol.">
        <title>High frequency of phylogenetically diverse reductive dehalogenase-homologous genes in deep subseafloor sedimentary metagenomes.</title>
        <authorList>
            <person name="Kawai M."/>
            <person name="Futagami T."/>
            <person name="Toyoda A."/>
            <person name="Takaki Y."/>
            <person name="Nishi S."/>
            <person name="Hori S."/>
            <person name="Arai W."/>
            <person name="Tsubouchi T."/>
            <person name="Morono Y."/>
            <person name="Uchiyama I."/>
            <person name="Ito T."/>
            <person name="Fujiyama A."/>
            <person name="Inagaki F."/>
            <person name="Takami H."/>
        </authorList>
    </citation>
    <scope>NUCLEOTIDE SEQUENCE</scope>
    <source>
        <strain evidence="1">Expedition CK06-06</strain>
    </source>
</reference>
<evidence type="ECO:0000313" key="1">
    <source>
        <dbReference type="EMBL" id="GAH20954.1"/>
    </source>
</evidence>
<dbReference type="EMBL" id="BART01042158">
    <property type="protein sequence ID" value="GAH20954.1"/>
    <property type="molecule type" value="Genomic_DNA"/>
</dbReference>
<accession>X1EUY5</accession>
<dbReference type="AlphaFoldDB" id="X1EUY5"/>
<feature type="non-terminal residue" evidence="1">
    <location>
        <position position="40"/>
    </location>
</feature>
<sequence length="40" mass="4319">TSPNEGLISKIGVASFTNSGEPFDTLNIVMKDGNDLEYFP</sequence>
<feature type="non-terminal residue" evidence="1">
    <location>
        <position position="1"/>
    </location>
</feature>